<proteinExistence type="predicted"/>
<dbReference type="InterPro" id="IPR018499">
    <property type="entry name" value="Tetraspanin/Peripherin"/>
</dbReference>
<feature type="transmembrane region" description="Helical" evidence="5">
    <location>
        <begin position="60"/>
        <end position="84"/>
    </location>
</feature>
<evidence type="ECO:0000256" key="3">
    <source>
        <dbReference type="ARBA" id="ARBA00022989"/>
    </source>
</evidence>
<keyword evidence="4 5" id="KW-0472">Membrane</keyword>
<feature type="transmembrane region" description="Helical" evidence="5">
    <location>
        <begin position="90"/>
        <end position="112"/>
    </location>
</feature>
<evidence type="ECO:0000256" key="1">
    <source>
        <dbReference type="ARBA" id="ARBA00004141"/>
    </source>
</evidence>
<evidence type="ECO:0000313" key="6">
    <source>
        <dbReference type="EMBL" id="CAG5094430.1"/>
    </source>
</evidence>
<reference evidence="6 7" key="1">
    <citation type="submission" date="2021-04" db="EMBL/GenBank/DDBJ databases">
        <authorList>
            <person name="Bliznina A."/>
        </authorList>
    </citation>
    <scope>NUCLEOTIDE SEQUENCE [LARGE SCALE GENOMIC DNA]</scope>
</reference>
<dbReference type="EMBL" id="OU015569">
    <property type="protein sequence ID" value="CAG5094430.1"/>
    <property type="molecule type" value="Genomic_DNA"/>
</dbReference>
<keyword evidence="2 5" id="KW-0812">Transmembrane</keyword>
<gene>
    <name evidence="6" type="ORF">OKIOD_LOCUS5107</name>
</gene>
<evidence type="ECO:0000256" key="4">
    <source>
        <dbReference type="ARBA" id="ARBA00023136"/>
    </source>
</evidence>
<feature type="transmembrane region" description="Helical" evidence="5">
    <location>
        <begin position="12"/>
        <end position="33"/>
    </location>
</feature>
<evidence type="ECO:0000313" key="7">
    <source>
        <dbReference type="Proteomes" id="UP001158576"/>
    </source>
</evidence>
<organism evidence="6 7">
    <name type="scientific">Oikopleura dioica</name>
    <name type="common">Tunicate</name>
    <dbReference type="NCBI Taxonomy" id="34765"/>
    <lineage>
        <taxon>Eukaryota</taxon>
        <taxon>Metazoa</taxon>
        <taxon>Chordata</taxon>
        <taxon>Tunicata</taxon>
        <taxon>Appendicularia</taxon>
        <taxon>Copelata</taxon>
        <taxon>Oikopleuridae</taxon>
        <taxon>Oikopleura</taxon>
    </lineage>
</organism>
<keyword evidence="3 5" id="KW-1133">Transmembrane helix</keyword>
<dbReference type="Pfam" id="PF00335">
    <property type="entry name" value="Tetraspanin"/>
    <property type="match status" value="1"/>
</dbReference>
<evidence type="ECO:0000256" key="5">
    <source>
        <dbReference type="SAM" id="Phobius"/>
    </source>
</evidence>
<name>A0ABN7SAY0_OIKDI</name>
<sequence>MNIKLISKVWLYLFTIVGVLSGLVLFIWTLLYLKSETWAEIYQAAKDDYSHVNIDGAYDLLVLTNTVGAGMAFFSALGFFSILIESKRSFWVYTIYIAGCTLLSSLVLLLLFARRETIKIVLTENARSVWLLRYGLVRDLIEDFQRKNACCGWFNALDYCFVLNSFRLLATGKFY</sequence>
<protein>
    <submittedName>
        <fullName evidence="6">Oidioi.mRNA.OKI2018_I69.XSR.g13549.t1.cds</fullName>
    </submittedName>
</protein>
<comment type="subcellular location">
    <subcellularLocation>
        <location evidence="1">Membrane</location>
        <topology evidence="1">Multi-pass membrane protein</topology>
    </subcellularLocation>
</comment>
<dbReference type="Proteomes" id="UP001158576">
    <property type="component" value="Chromosome XSR"/>
</dbReference>
<keyword evidence="7" id="KW-1185">Reference proteome</keyword>
<accession>A0ABN7SAY0</accession>
<evidence type="ECO:0000256" key="2">
    <source>
        <dbReference type="ARBA" id="ARBA00022692"/>
    </source>
</evidence>